<proteinExistence type="predicted"/>
<dbReference type="PROSITE" id="PS51186">
    <property type="entry name" value="GNAT"/>
    <property type="match status" value="1"/>
</dbReference>
<dbReference type="InterPro" id="IPR000182">
    <property type="entry name" value="GNAT_dom"/>
</dbReference>
<organism evidence="4 5">
    <name type="scientific">Loigolactobacillus coryniformis</name>
    <dbReference type="NCBI Taxonomy" id="1610"/>
    <lineage>
        <taxon>Bacteria</taxon>
        <taxon>Bacillati</taxon>
        <taxon>Bacillota</taxon>
        <taxon>Bacilli</taxon>
        <taxon>Lactobacillales</taxon>
        <taxon>Lactobacillaceae</taxon>
        <taxon>Loigolactobacillus</taxon>
    </lineage>
</organism>
<dbReference type="CDD" id="cd04301">
    <property type="entry name" value="NAT_SF"/>
    <property type="match status" value="1"/>
</dbReference>
<keyword evidence="2" id="KW-0012">Acyltransferase</keyword>
<evidence type="ECO:0000256" key="1">
    <source>
        <dbReference type="ARBA" id="ARBA00022679"/>
    </source>
</evidence>
<dbReference type="GO" id="GO:0016747">
    <property type="term" value="F:acyltransferase activity, transferring groups other than amino-acyl groups"/>
    <property type="evidence" value="ECO:0007669"/>
    <property type="project" value="InterPro"/>
</dbReference>
<reference evidence="4 5" key="1">
    <citation type="submission" date="2019-06" db="EMBL/GenBank/DDBJ databases">
        <title>Genome analyses of bacteria isolated from kimchi.</title>
        <authorList>
            <person name="Lee S."/>
            <person name="Ahn S."/>
            <person name="Roh S."/>
        </authorList>
    </citation>
    <scope>NUCLEOTIDE SEQUENCE [LARGE SCALE GENOMIC DNA]</scope>
    <source>
        <strain evidence="4 5">CBA3616</strain>
    </source>
</reference>
<dbReference type="RefSeq" id="WP_003677868.1">
    <property type="nucleotide sequence ID" value="NZ_CP042392.1"/>
</dbReference>
<evidence type="ECO:0000313" key="5">
    <source>
        <dbReference type="Proteomes" id="UP000321772"/>
    </source>
</evidence>
<evidence type="ECO:0000259" key="3">
    <source>
        <dbReference type="PROSITE" id="PS51186"/>
    </source>
</evidence>
<dbReference type="Gene3D" id="3.40.630.30">
    <property type="match status" value="1"/>
</dbReference>
<name>A0A5B8TK61_9LACO</name>
<protein>
    <submittedName>
        <fullName evidence="4">GNAT family N-acetyltransferase</fullName>
    </submittedName>
</protein>
<dbReference type="InterPro" id="IPR050680">
    <property type="entry name" value="YpeA/RimI_acetyltransf"/>
</dbReference>
<keyword evidence="1 4" id="KW-0808">Transferase</keyword>
<gene>
    <name evidence="4" type="ORF">FGL77_13960</name>
</gene>
<dbReference type="PANTHER" id="PTHR43420">
    <property type="entry name" value="ACETYLTRANSFERASE"/>
    <property type="match status" value="1"/>
</dbReference>
<dbReference type="Proteomes" id="UP000321772">
    <property type="component" value="Chromosome"/>
</dbReference>
<dbReference type="PANTHER" id="PTHR43420:SF52">
    <property type="entry name" value="N-ACETYLTRANSFERASE YODP"/>
    <property type="match status" value="1"/>
</dbReference>
<dbReference type="Pfam" id="PF00583">
    <property type="entry name" value="Acetyltransf_1"/>
    <property type="match status" value="1"/>
</dbReference>
<dbReference type="SUPFAM" id="SSF55729">
    <property type="entry name" value="Acyl-CoA N-acyltransferases (Nat)"/>
    <property type="match status" value="1"/>
</dbReference>
<sequence>MIRPAEKKDAAAVVPIINIVLEEMELPFLDHVDQATFFKVLAQAFQTEDYRYSYRHGLVNEREGKVVGVAFGYPETAEAHIDDALQPFLPQLGVAADDKVFADKEAFPGEWYLDTLSVASEHQHQGIGSELLKAIPAVARQQGLTKVGLNVDVANPNARKLYDKMGFQVVGQVKLAGHDYEHMQLNV</sequence>
<accession>A0A5B8TK61</accession>
<evidence type="ECO:0000313" key="4">
    <source>
        <dbReference type="EMBL" id="QEA54285.1"/>
    </source>
</evidence>
<dbReference type="InterPro" id="IPR016181">
    <property type="entry name" value="Acyl_CoA_acyltransferase"/>
</dbReference>
<dbReference type="AlphaFoldDB" id="A0A5B8TK61"/>
<feature type="domain" description="N-acetyltransferase" evidence="3">
    <location>
        <begin position="1"/>
        <end position="186"/>
    </location>
</feature>
<evidence type="ECO:0000256" key="2">
    <source>
        <dbReference type="ARBA" id="ARBA00023315"/>
    </source>
</evidence>
<dbReference type="EMBL" id="CP042392">
    <property type="protein sequence ID" value="QEA54285.1"/>
    <property type="molecule type" value="Genomic_DNA"/>
</dbReference>